<feature type="compositionally biased region" description="Basic and acidic residues" evidence="1">
    <location>
        <begin position="314"/>
        <end position="327"/>
    </location>
</feature>
<feature type="region of interest" description="Disordered" evidence="1">
    <location>
        <begin position="314"/>
        <end position="333"/>
    </location>
</feature>
<dbReference type="Proteomes" id="UP001168146">
    <property type="component" value="Unassembled WGS sequence"/>
</dbReference>
<gene>
    <name evidence="3" type="ORF">LTR82_010162</name>
</gene>
<evidence type="ECO:0000259" key="2">
    <source>
        <dbReference type="Pfam" id="PF23155"/>
    </source>
</evidence>
<dbReference type="Pfam" id="PF23155">
    <property type="entry name" value="DUF7053"/>
    <property type="match status" value="1"/>
</dbReference>
<dbReference type="InterPro" id="IPR055481">
    <property type="entry name" value="DUF7053"/>
</dbReference>
<proteinExistence type="predicted"/>
<evidence type="ECO:0000313" key="4">
    <source>
        <dbReference type="Proteomes" id="UP001168146"/>
    </source>
</evidence>
<dbReference type="PANTHER" id="PTHR38117:SF1">
    <property type="entry name" value="DUF3074 DOMAIN-CONTAINING PROTEIN"/>
    <property type="match status" value="1"/>
</dbReference>
<sequence length="333" mass="36909">MSVSYAVEGNAQRAWRMSMEAVEEAFLAVGPSLQYLHRPQIPHARQPKSAGRLGFATAADLAARGSPPGPRLMRHEEGILWKHRNFPSSQAIALVLHHTTVGRYRTPSPIPHSRPDLAMFDVNFTHASATPLPPSVSIDLAIDILHHFEAVIKLSPDCRGCTRLPPPKAKNGTSKKSAAATNGDATTEIQYWEVADDLPFMPKKMWSGGVKYNAEFVAQGDGCDITVHAPGGFTSTNHWRIVREMVHEDELPSLTRVRTKDLLHAETGPGEGGWYVQIVSDARCSVTFQGIVKGFLKNSHVQLQKAFIEKLREPAHLPREKRPELGRRRSTHH</sequence>
<feature type="domain" description="DUF7053" evidence="2">
    <location>
        <begin position="125"/>
        <end position="312"/>
    </location>
</feature>
<accession>A0AAN6FK36</accession>
<comment type="caution">
    <text evidence="3">The sequence shown here is derived from an EMBL/GenBank/DDBJ whole genome shotgun (WGS) entry which is preliminary data.</text>
</comment>
<organism evidence="3 4">
    <name type="scientific">Friedmanniomyces endolithicus</name>
    <dbReference type="NCBI Taxonomy" id="329885"/>
    <lineage>
        <taxon>Eukaryota</taxon>
        <taxon>Fungi</taxon>
        <taxon>Dikarya</taxon>
        <taxon>Ascomycota</taxon>
        <taxon>Pezizomycotina</taxon>
        <taxon>Dothideomycetes</taxon>
        <taxon>Dothideomycetidae</taxon>
        <taxon>Mycosphaerellales</taxon>
        <taxon>Teratosphaeriaceae</taxon>
        <taxon>Friedmanniomyces</taxon>
    </lineage>
</organism>
<dbReference type="EMBL" id="JASUXU010000034">
    <property type="protein sequence ID" value="KAK0318742.1"/>
    <property type="molecule type" value="Genomic_DNA"/>
</dbReference>
<name>A0AAN6FK36_9PEZI</name>
<evidence type="ECO:0000313" key="3">
    <source>
        <dbReference type="EMBL" id="KAK0318742.1"/>
    </source>
</evidence>
<reference evidence="3" key="1">
    <citation type="submission" date="2021-12" db="EMBL/GenBank/DDBJ databases">
        <title>Black yeast isolated from Biological Soil Crust.</title>
        <authorList>
            <person name="Kurbessoian T."/>
        </authorList>
    </citation>
    <scope>NUCLEOTIDE SEQUENCE</scope>
    <source>
        <strain evidence="3">CCFEE 5208</strain>
    </source>
</reference>
<dbReference type="AlphaFoldDB" id="A0AAN6FK36"/>
<dbReference type="PANTHER" id="PTHR38117">
    <property type="entry name" value="NACHT AND WD40 DOMAIN PROTEIN"/>
    <property type="match status" value="1"/>
</dbReference>
<evidence type="ECO:0000256" key="1">
    <source>
        <dbReference type="SAM" id="MobiDB-lite"/>
    </source>
</evidence>
<protein>
    <recommendedName>
        <fullName evidence="2">DUF7053 domain-containing protein</fullName>
    </recommendedName>
</protein>